<dbReference type="PANTHER" id="PTHR46558:SF3">
    <property type="entry name" value="TRANSCRIPTIONAL REGULATOR"/>
    <property type="match status" value="1"/>
</dbReference>
<comment type="caution">
    <text evidence="3">The sequence shown here is derived from an EMBL/GenBank/DDBJ whole genome shotgun (WGS) entry which is preliminary data.</text>
</comment>
<dbReference type="InterPro" id="IPR010982">
    <property type="entry name" value="Lambda_DNA-bd_dom_sf"/>
</dbReference>
<dbReference type="Gene3D" id="1.10.260.40">
    <property type="entry name" value="lambda repressor-like DNA-binding domains"/>
    <property type="match status" value="1"/>
</dbReference>
<feature type="domain" description="HTH cro/C1-type" evidence="2">
    <location>
        <begin position="5"/>
        <end position="59"/>
    </location>
</feature>
<dbReference type="CDD" id="cd00093">
    <property type="entry name" value="HTH_XRE"/>
    <property type="match status" value="1"/>
</dbReference>
<dbReference type="InterPro" id="IPR001387">
    <property type="entry name" value="Cro/C1-type_HTH"/>
</dbReference>
<name>A0ABS1H8Z6_9BACL</name>
<reference evidence="3 4" key="1">
    <citation type="submission" date="2020-12" db="EMBL/GenBank/DDBJ databases">
        <title>YIM B01967 draft genome.</title>
        <authorList>
            <person name="Yan X."/>
        </authorList>
    </citation>
    <scope>NUCLEOTIDE SEQUENCE [LARGE SCALE GENOMIC DNA]</scope>
    <source>
        <strain evidence="3 4">YIM B01967</strain>
    </source>
</reference>
<proteinExistence type="predicted"/>
<dbReference type="Proteomes" id="UP000618943">
    <property type="component" value="Unassembled WGS sequence"/>
</dbReference>
<dbReference type="PROSITE" id="PS50943">
    <property type="entry name" value="HTH_CROC1"/>
    <property type="match status" value="1"/>
</dbReference>
<dbReference type="EMBL" id="JAEOAH010000018">
    <property type="protein sequence ID" value="MBK3495779.1"/>
    <property type="molecule type" value="Genomic_DNA"/>
</dbReference>
<dbReference type="PANTHER" id="PTHR46558">
    <property type="entry name" value="TRACRIPTIONAL REGULATORY PROTEIN-RELATED-RELATED"/>
    <property type="match status" value="1"/>
</dbReference>
<protein>
    <submittedName>
        <fullName evidence="3">Helix-turn-helix transcriptional regulator</fullName>
    </submittedName>
</protein>
<organism evidence="3 4">
    <name type="scientific">Viridibacillus soli</name>
    <dbReference type="NCBI Taxonomy" id="2798301"/>
    <lineage>
        <taxon>Bacteria</taxon>
        <taxon>Bacillati</taxon>
        <taxon>Bacillota</taxon>
        <taxon>Bacilli</taxon>
        <taxon>Bacillales</taxon>
        <taxon>Caryophanaceae</taxon>
        <taxon>Viridibacillus</taxon>
    </lineage>
</organism>
<dbReference type="RefSeq" id="WP_100795840.1">
    <property type="nucleotide sequence ID" value="NZ_JAEOAH010000018.1"/>
</dbReference>
<dbReference type="Pfam" id="PF01381">
    <property type="entry name" value="HTH_3"/>
    <property type="match status" value="1"/>
</dbReference>
<evidence type="ECO:0000256" key="1">
    <source>
        <dbReference type="ARBA" id="ARBA00023125"/>
    </source>
</evidence>
<evidence type="ECO:0000259" key="2">
    <source>
        <dbReference type="PROSITE" id="PS50943"/>
    </source>
</evidence>
<evidence type="ECO:0000313" key="4">
    <source>
        <dbReference type="Proteomes" id="UP000618943"/>
    </source>
</evidence>
<dbReference type="SUPFAM" id="SSF47413">
    <property type="entry name" value="lambda repressor-like DNA-binding domains"/>
    <property type="match status" value="1"/>
</dbReference>
<keyword evidence="4" id="KW-1185">Reference proteome</keyword>
<keyword evidence="1" id="KW-0238">DNA-binding</keyword>
<accession>A0ABS1H8Z6</accession>
<gene>
    <name evidence="3" type="ORF">JFL43_13120</name>
</gene>
<sequence>MSNNVKEARLAKSITQEDLAKSVGATRQTIGLIENGKYNPSLHLCISIAKRLDKTLDDLFWED</sequence>
<evidence type="ECO:0000313" key="3">
    <source>
        <dbReference type="EMBL" id="MBK3495779.1"/>
    </source>
</evidence>
<dbReference type="SMART" id="SM00530">
    <property type="entry name" value="HTH_XRE"/>
    <property type="match status" value="1"/>
</dbReference>